<dbReference type="Gene3D" id="3.30.1490.40">
    <property type="match status" value="1"/>
</dbReference>
<dbReference type="PROSITE" id="PS50829">
    <property type="entry name" value="GYF"/>
    <property type="match status" value="1"/>
</dbReference>
<dbReference type="InterPro" id="IPR003169">
    <property type="entry name" value="GYF"/>
</dbReference>
<dbReference type="SMART" id="SM00444">
    <property type="entry name" value="GYF"/>
    <property type="match status" value="1"/>
</dbReference>
<accession>A0A1B6GNW5</accession>
<dbReference type="EMBL" id="GECZ01011163">
    <property type="protein sequence ID" value="JAS58606.1"/>
    <property type="molecule type" value="Transcribed_RNA"/>
</dbReference>
<reference evidence="4" key="1">
    <citation type="submission" date="2015-11" db="EMBL/GenBank/DDBJ databases">
        <title>De novo transcriptome assembly of four potential Pierce s Disease insect vectors from Arizona vineyards.</title>
        <authorList>
            <person name="Tassone E.E."/>
        </authorList>
    </citation>
    <scope>NUCLEOTIDE SEQUENCE</scope>
</reference>
<dbReference type="EMBL" id="GECZ01005658">
    <property type="protein sequence ID" value="JAS64111.1"/>
    <property type="molecule type" value="Transcribed_RNA"/>
</dbReference>
<dbReference type="InterPro" id="IPR035445">
    <property type="entry name" value="GYF-like_dom_sf"/>
</dbReference>
<dbReference type="PANTHER" id="PTHR13138">
    <property type="entry name" value="PROTEIN LIN1"/>
    <property type="match status" value="1"/>
</dbReference>
<feature type="compositionally biased region" description="Polar residues" evidence="1">
    <location>
        <begin position="268"/>
        <end position="281"/>
    </location>
</feature>
<dbReference type="GO" id="GO:0005682">
    <property type="term" value="C:U5 snRNP"/>
    <property type="evidence" value="ECO:0007669"/>
    <property type="project" value="InterPro"/>
</dbReference>
<evidence type="ECO:0000313" key="3">
    <source>
        <dbReference type="EMBL" id="JAS58606.1"/>
    </source>
</evidence>
<dbReference type="PANTHER" id="PTHR13138:SF3">
    <property type="entry name" value="CD2 ANTIGEN CYTOPLASMIC TAIL-BINDING PROTEIN 2"/>
    <property type="match status" value="1"/>
</dbReference>
<evidence type="ECO:0000256" key="1">
    <source>
        <dbReference type="SAM" id="MobiDB-lite"/>
    </source>
</evidence>
<protein>
    <recommendedName>
        <fullName evidence="2">GYF domain-containing protein</fullName>
    </recommendedName>
</protein>
<dbReference type="Pfam" id="PF02213">
    <property type="entry name" value="GYF"/>
    <property type="match status" value="1"/>
</dbReference>
<name>A0A1B6GNW5_9HEMI</name>
<dbReference type="FunFam" id="3.30.1490.40:FF:000005">
    <property type="entry name" value="CD2 antigen cytoplasmic tail-binding protein 2"/>
    <property type="match status" value="1"/>
</dbReference>
<feature type="domain" description="GYF" evidence="2">
    <location>
        <begin position="290"/>
        <end position="346"/>
    </location>
</feature>
<feature type="region of interest" description="Disordered" evidence="1">
    <location>
        <begin position="250"/>
        <end position="290"/>
    </location>
</feature>
<feature type="compositionally biased region" description="Basic and acidic residues" evidence="1">
    <location>
        <begin position="255"/>
        <end position="267"/>
    </location>
</feature>
<sequence length="349" mass="40229">MATKRKFEGDDNDSTDILDTNWRDKPIKTTITKYSLDSDEEDDNDGKTYNILDEDEIEGQEEGLAGIEGGIQITPFNMKEEMEEGHFDTDGMYHWKKDGKVVRDNWLENIDWVKVHNRKQGSIGDSKDEDSNELPSAAPSQYDDISVYREIIPFMKPKETVAKSLRRLAGNHNKPISSAERWKRKKAGIDTSKEEEEAKLNVSKLTELANKILQNTGNMDVYQESYEYITEKIDLATRKKPEAKSAELDMYSDDFDTKEKERLETKDTPSTYPSSTQSDTTAKPPEDSGEVTWEFKLEKDSTEISGPHSSEQMQKWTDEGRFKKEVWVRKCGQDGDFYTSKRIDFDLYI</sequence>
<evidence type="ECO:0000259" key="2">
    <source>
        <dbReference type="PROSITE" id="PS50829"/>
    </source>
</evidence>
<dbReference type="SUPFAM" id="SSF55277">
    <property type="entry name" value="GYF domain"/>
    <property type="match status" value="1"/>
</dbReference>
<feature type="region of interest" description="Disordered" evidence="1">
    <location>
        <begin position="120"/>
        <end position="139"/>
    </location>
</feature>
<organism evidence="4">
    <name type="scientific">Cuerna arida</name>
    <dbReference type="NCBI Taxonomy" id="1464854"/>
    <lineage>
        <taxon>Eukaryota</taxon>
        <taxon>Metazoa</taxon>
        <taxon>Ecdysozoa</taxon>
        <taxon>Arthropoda</taxon>
        <taxon>Hexapoda</taxon>
        <taxon>Insecta</taxon>
        <taxon>Pterygota</taxon>
        <taxon>Neoptera</taxon>
        <taxon>Paraneoptera</taxon>
        <taxon>Hemiptera</taxon>
        <taxon>Auchenorrhyncha</taxon>
        <taxon>Membracoidea</taxon>
        <taxon>Cicadellidae</taxon>
        <taxon>Cicadellinae</taxon>
        <taxon>Proconiini</taxon>
        <taxon>Cuerna</taxon>
    </lineage>
</organism>
<proteinExistence type="predicted"/>
<evidence type="ECO:0000313" key="4">
    <source>
        <dbReference type="EMBL" id="JAS64111.1"/>
    </source>
</evidence>
<dbReference type="AlphaFoldDB" id="A0A1B6GNW5"/>
<gene>
    <name evidence="4" type="ORF">g.5121</name>
    <name evidence="3" type="ORF">g.5122</name>
</gene>
<dbReference type="InterPro" id="IPR039905">
    <property type="entry name" value="CD2BP2/Lin1"/>
</dbReference>